<evidence type="ECO:0000256" key="2">
    <source>
        <dbReference type="ARBA" id="ARBA00022840"/>
    </source>
</evidence>
<dbReference type="InterPro" id="IPR036187">
    <property type="entry name" value="DNA_mismatch_repair_MutS_sf"/>
</dbReference>
<name>A0A512RPL4_9BACT</name>
<dbReference type="PANTHER" id="PTHR11361">
    <property type="entry name" value="DNA MISMATCH REPAIR PROTEIN MUTS FAMILY MEMBER"/>
    <property type="match status" value="1"/>
</dbReference>
<evidence type="ECO:0000313" key="5">
    <source>
        <dbReference type="EMBL" id="GEP97636.1"/>
    </source>
</evidence>
<organism evidence="5 6">
    <name type="scientific">Chitinophaga cymbidii</name>
    <dbReference type="NCBI Taxonomy" id="1096750"/>
    <lineage>
        <taxon>Bacteria</taxon>
        <taxon>Pseudomonadati</taxon>
        <taxon>Bacteroidota</taxon>
        <taxon>Chitinophagia</taxon>
        <taxon>Chitinophagales</taxon>
        <taxon>Chitinophagaceae</taxon>
        <taxon>Chitinophaga</taxon>
    </lineage>
</organism>
<dbReference type="SUPFAM" id="SSF52540">
    <property type="entry name" value="P-loop containing nucleoside triphosphate hydrolases"/>
    <property type="match status" value="1"/>
</dbReference>
<evidence type="ECO:0000313" key="6">
    <source>
        <dbReference type="Proteomes" id="UP000321436"/>
    </source>
</evidence>
<protein>
    <recommendedName>
        <fullName evidence="4">DNA mismatch repair proteins mutS family domain-containing protein</fullName>
    </recommendedName>
</protein>
<dbReference type="GO" id="GO:0140664">
    <property type="term" value="F:ATP-dependent DNA damage sensor activity"/>
    <property type="evidence" value="ECO:0007669"/>
    <property type="project" value="InterPro"/>
</dbReference>
<feature type="domain" description="DNA mismatch repair proteins mutS family" evidence="4">
    <location>
        <begin position="248"/>
        <end position="429"/>
    </location>
</feature>
<dbReference type="GO" id="GO:0006298">
    <property type="term" value="P:mismatch repair"/>
    <property type="evidence" value="ECO:0007669"/>
    <property type="project" value="InterPro"/>
</dbReference>
<dbReference type="OrthoDB" id="9802448at2"/>
<dbReference type="InterPro" id="IPR007696">
    <property type="entry name" value="DNA_mismatch_repair_MutS_core"/>
</dbReference>
<proteinExistence type="predicted"/>
<dbReference type="PANTHER" id="PTHR11361:SF99">
    <property type="entry name" value="DNA MISMATCH REPAIR PROTEIN"/>
    <property type="match status" value="1"/>
</dbReference>
<dbReference type="RefSeq" id="WP_146865412.1">
    <property type="nucleotide sequence ID" value="NZ_BKAU01000005.1"/>
</dbReference>
<keyword evidence="1" id="KW-0547">Nucleotide-binding</keyword>
<accession>A0A512RPL4</accession>
<dbReference type="GO" id="GO:0005524">
    <property type="term" value="F:ATP binding"/>
    <property type="evidence" value="ECO:0007669"/>
    <property type="project" value="UniProtKB-KW"/>
</dbReference>
<keyword evidence="3" id="KW-0238">DNA-binding</keyword>
<dbReference type="SUPFAM" id="SSF48334">
    <property type="entry name" value="DNA repair protein MutS, domain III"/>
    <property type="match status" value="1"/>
</dbReference>
<dbReference type="Gene3D" id="1.10.1420.10">
    <property type="match status" value="1"/>
</dbReference>
<dbReference type="Proteomes" id="UP000321436">
    <property type="component" value="Unassembled WGS sequence"/>
</dbReference>
<keyword evidence="6" id="KW-1185">Reference proteome</keyword>
<reference evidence="5 6" key="1">
    <citation type="submission" date="2019-07" db="EMBL/GenBank/DDBJ databases">
        <title>Whole genome shotgun sequence of Chitinophaga cymbidii NBRC 109752.</title>
        <authorList>
            <person name="Hosoyama A."/>
            <person name="Uohara A."/>
            <person name="Ohji S."/>
            <person name="Ichikawa N."/>
        </authorList>
    </citation>
    <scope>NUCLEOTIDE SEQUENCE [LARGE SCALE GENOMIC DNA]</scope>
    <source>
        <strain evidence="5 6">NBRC 109752</strain>
    </source>
</reference>
<gene>
    <name evidence="5" type="ORF">CCY01nite_38960</name>
</gene>
<sequence>MTARLLETDEQTLDDLGIFGRQEAEGIFGIYNHTHSRGGEKLLRAWFNAPLADKEGINNRLNTIEQFALRKTGFPVNGSVLDRIEKYLVRTPDDDNDGLPQNTLSEKETVDGVVATIELLQSMKAFSDTADATSLPAYSAERNELAGLLADAALAPALKEKLKGKLSYSAVTAYDQLFRKRVHTQLEQLLHYVYTLDVYLSVGRLAEKNGYVYPRVTEPGTATLLIKGVVHPALKNAVGNDIAMRPGHNVIFLTGANMAGKSTLLRSISVAVYLAHMGFPLAAKAMEFSVMDGMYTTVNLPDNLGIGASHFYMEVLRAKKIAVELSQRKSLFVIFDELFRGTNVKDAHEATVAITSAFAKNHSSLFIISSHIVEAGEELKQEPAIRFQYMPTEMNGNVPEYPYTLRQGITDDRHGMVIIRNEGILDILKEGKKVR</sequence>
<dbReference type="SMART" id="SM00534">
    <property type="entry name" value="MUTSac"/>
    <property type="match status" value="1"/>
</dbReference>
<comment type="caution">
    <text evidence="5">The sequence shown here is derived from an EMBL/GenBank/DDBJ whole genome shotgun (WGS) entry which is preliminary data.</text>
</comment>
<dbReference type="Pfam" id="PF00488">
    <property type="entry name" value="MutS_V"/>
    <property type="match status" value="1"/>
</dbReference>
<keyword evidence="2" id="KW-0067">ATP-binding</keyword>
<dbReference type="Gene3D" id="3.40.50.300">
    <property type="entry name" value="P-loop containing nucleotide triphosphate hydrolases"/>
    <property type="match status" value="1"/>
</dbReference>
<dbReference type="InterPro" id="IPR027417">
    <property type="entry name" value="P-loop_NTPase"/>
</dbReference>
<evidence type="ECO:0000256" key="3">
    <source>
        <dbReference type="ARBA" id="ARBA00023125"/>
    </source>
</evidence>
<dbReference type="Pfam" id="PF05192">
    <property type="entry name" value="MutS_III"/>
    <property type="match status" value="1"/>
</dbReference>
<evidence type="ECO:0000259" key="4">
    <source>
        <dbReference type="SMART" id="SM00534"/>
    </source>
</evidence>
<dbReference type="AlphaFoldDB" id="A0A512RPL4"/>
<dbReference type="InterPro" id="IPR045076">
    <property type="entry name" value="MutS"/>
</dbReference>
<dbReference type="EMBL" id="BKAU01000005">
    <property type="protein sequence ID" value="GEP97636.1"/>
    <property type="molecule type" value="Genomic_DNA"/>
</dbReference>
<dbReference type="GO" id="GO:0030983">
    <property type="term" value="F:mismatched DNA binding"/>
    <property type="evidence" value="ECO:0007669"/>
    <property type="project" value="InterPro"/>
</dbReference>
<dbReference type="InterPro" id="IPR000432">
    <property type="entry name" value="DNA_mismatch_repair_MutS_C"/>
</dbReference>
<evidence type="ECO:0000256" key="1">
    <source>
        <dbReference type="ARBA" id="ARBA00022741"/>
    </source>
</evidence>